<proteinExistence type="inferred from homology"/>
<protein>
    <recommendedName>
        <fullName evidence="6">NlpC/P60 domain-containing protein</fullName>
    </recommendedName>
</protein>
<keyword evidence="5" id="KW-0732">Signal</keyword>
<dbReference type="InterPro" id="IPR000064">
    <property type="entry name" value="NLP_P60_dom"/>
</dbReference>
<dbReference type="Gene3D" id="3.90.1720.10">
    <property type="entry name" value="endopeptidase domain like (from Nostoc punctiforme)"/>
    <property type="match status" value="1"/>
</dbReference>
<evidence type="ECO:0000256" key="3">
    <source>
        <dbReference type="ARBA" id="ARBA00022801"/>
    </source>
</evidence>
<sequence>MRSSILAIFLSLSCLATAPCQADQVAEDFHTVRQQLADEPSLLERTGESAEKAAERALAFIGIRYRRGGSSPETGFDCSGLVNHVFKSVGTVLPRTAREMSHRGETVHKDELQPGDLVFFNTMRRAFSHVGIYLGNQQFVHAPASGGKVRIDDLREKYWGKRYNGARRIDGI</sequence>
<evidence type="ECO:0000256" key="2">
    <source>
        <dbReference type="ARBA" id="ARBA00022670"/>
    </source>
</evidence>
<feature type="signal peptide" evidence="5">
    <location>
        <begin position="1"/>
        <end position="22"/>
    </location>
</feature>
<reference evidence="7" key="1">
    <citation type="submission" date="2017-03" db="EMBL/GenBank/DDBJ databases">
        <authorList>
            <consortium name="AG Boll"/>
        </authorList>
    </citation>
    <scope>NUCLEOTIDE SEQUENCE [LARGE SCALE GENOMIC DNA]</scope>
    <source>
        <strain evidence="7">Chol</strain>
    </source>
</reference>
<evidence type="ECO:0000259" key="6">
    <source>
        <dbReference type="PROSITE" id="PS51935"/>
    </source>
</evidence>
<dbReference type="Proteomes" id="UP000242886">
    <property type="component" value="Chromosome SDENCHOL"/>
</dbReference>
<dbReference type="PANTHER" id="PTHR47053">
    <property type="entry name" value="MUREIN DD-ENDOPEPTIDASE MEPH-RELATED"/>
    <property type="match status" value="1"/>
</dbReference>
<dbReference type="PANTHER" id="PTHR47053:SF1">
    <property type="entry name" value="MUREIN DD-ENDOPEPTIDASE MEPH-RELATED"/>
    <property type="match status" value="1"/>
</dbReference>
<dbReference type="RefSeq" id="WP_154716783.1">
    <property type="nucleotide sequence ID" value="NZ_LT837803.1"/>
</dbReference>
<organism evidence="7 8">
    <name type="scientific">Sterolibacterium denitrificans</name>
    <dbReference type="NCBI Taxonomy" id="157592"/>
    <lineage>
        <taxon>Bacteria</taxon>
        <taxon>Pseudomonadati</taxon>
        <taxon>Pseudomonadota</taxon>
        <taxon>Betaproteobacteria</taxon>
        <taxon>Nitrosomonadales</taxon>
        <taxon>Sterolibacteriaceae</taxon>
        <taxon>Sterolibacterium</taxon>
    </lineage>
</organism>
<dbReference type="GO" id="GO:0006508">
    <property type="term" value="P:proteolysis"/>
    <property type="evidence" value="ECO:0007669"/>
    <property type="project" value="UniProtKB-KW"/>
</dbReference>
<dbReference type="SUPFAM" id="SSF54001">
    <property type="entry name" value="Cysteine proteinases"/>
    <property type="match status" value="1"/>
</dbReference>
<dbReference type="Pfam" id="PF00877">
    <property type="entry name" value="NLPC_P60"/>
    <property type="match status" value="1"/>
</dbReference>
<keyword evidence="4" id="KW-0788">Thiol protease</keyword>
<evidence type="ECO:0000313" key="7">
    <source>
        <dbReference type="EMBL" id="SMB26970.1"/>
    </source>
</evidence>
<feature type="chain" id="PRO_5030636857" description="NlpC/P60 domain-containing protein" evidence="5">
    <location>
        <begin position="23"/>
        <end position="172"/>
    </location>
</feature>
<dbReference type="InterPro" id="IPR038765">
    <property type="entry name" value="Papain-like_cys_pep_sf"/>
</dbReference>
<keyword evidence="3" id="KW-0378">Hydrolase</keyword>
<accession>A0A7Z7HS18</accession>
<evidence type="ECO:0000256" key="5">
    <source>
        <dbReference type="SAM" id="SignalP"/>
    </source>
</evidence>
<keyword evidence="2" id="KW-0645">Protease</keyword>
<dbReference type="PROSITE" id="PS51935">
    <property type="entry name" value="NLPC_P60"/>
    <property type="match status" value="1"/>
</dbReference>
<evidence type="ECO:0000256" key="4">
    <source>
        <dbReference type="ARBA" id="ARBA00022807"/>
    </source>
</evidence>
<evidence type="ECO:0000256" key="1">
    <source>
        <dbReference type="ARBA" id="ARBA00007074"/>
    </source>
</evidence>
<name>A0A7Z7HS18_9PROT</name>
<evidence type="ECO:0000313" key="8">
    <source>
        <dbReference type="Proteomes" id="UP000242886"/>
    </source>
</evidence>
<keyword evidence="8" id="KW-1185">Reference proteome</keyword>
<gene>
    <name evidence="7" type="ORF">SDENCHOL_20261</name>
</gene>
<comment type="similarity">
    <text evidence="1">Belongs to the peptidase C40 family.</text>
</comment>
<dbReference type="EMBL" id="LT837803">
    <property type="protein sequence ID" value="SMB26970.1"/>
    <property type="molecule type" value="Genomic_DNA"/>
</dbReference>
<dbReference type="AlphaFoldDB" id="A0A7Z7HS18"/>
<dbReference type="GO" id="GO:0008234">
    <property type="term" value="F:cysteine-type peptidase activity"/>
    <property type="evidence" value="ECO:0007669"/>
    <property type="project" value="UniProtKB-KW"/>
</dbReference>
<feature type="domain" description="NlpC/P60" evidence="6">
    <location>
        <begin position="47"/>
        <end position="170"/>
    </location>
</feature>
<dbReference type="InterPro" id="IPR051202">
    <property type="entry name" value="Peptidase_C40"/>
</dbReference>